<protein>
    <recommendedName>
        <fullName evidence="2">Arrestin C-terminal-like domain-containing protein</fullName>
    </recommendedName>
</protein>
<feature type="domain" description="Arrestin C-terminal-like" evidence="2">
    <location>
        <begin position="275"/>
        <end position="526"/>
    </location>
</feature>
<evidence type="ECO:0000256" key="1">
    <source>
        <dbReference type="SAM" id="MobiDB-lite"/>
    </source>
</evidence>
<dbReference type="Pfam" id="PF00339">
    <property type="entry name" value="Arrestin_N"/>
    <property type="match status" value="1"/>
</dbReference>
<feature type="region of interest" description="Disordered" evidence="1">
    <location>
        <begin position="392"/>
        <end position="414"/>
    </location>
</feature>
<dbReference type="Gene3D" id="2.60.40.640">
    <property type="match status" value="1"/>
</dbReference>
<feature type="region of interest" description="Disordered" evidence="1">
    <location>
        <begin position="551"/>
        <end position="573"/>
    </location>
</feature>
<name>A0A409VH29_9AGAR</name>
<dbReference type="FunCoup" id="A0A409VH29">
    <property type="interactions" value="71"/>
</dbReference>
<dbReference type="InterPro" id="IPR014752">
    <property type="entry name" value="Arrestin-like_C"/>
</dbReference>
<feature type="region of interest" description="Disordered" evidence="1">
    <location>
        <begin position="430"/>
        <end position="489"/>
    </location>
</feature>
<dbReference type="GO" id="GO:0070086">
    <property type="term" value="P:ubiquitin-dependent endocytosis"/>
    <property type="evidence" value="ECO:0007669"/>
    <property type="project" value="TreeGrafter"/>
</dbReference>
<feature type="region of interest" description="Disordered" evidence="1">
    <location>
        <begin position="616"/>
        <end position="713"/>
    </location>
</feature>
<feature type="compositionally biased region" description="Basic and acidic residues" evidence="1">
    <location>
        <begin position="392"/>
        <end position="408"/>
    </location>
</feature>
<feature type="region of interest" description="Disordered" evidence="1">
    <location>
        <begin position="1"/>
        <end position="51"/>
    </location>
</feature>
<evidence type="ECO:0000313" key="4">
    <source>
        <dbReference type="Proteomes" id="UP000284842"/>
    </source>
</evidence>
<feature type="region of interest" description="Disordered" evidence="1">
    <location>
        <begin position="942"/>
        <end position="1002"/>
    </location>
</feature>
<feature type="compositionally biased region" description="Low complexity" evidence="1">
    <location>
        <begin position="823"/>
        <end position="839"/>
    </location>
</feature>
<dbReference type="SMART" id="SM01017">
    <property type="entry name" value="Arrestin_C"/>
    <property type="match status" value="1"/>
</dbReference>
<dbReference type="InParanoid" id="A0A409VH29"/>
<dbReference type="EMBL" id="NHTK01006063">
    <property type="protein sequence ID" value="PPQ65559.1"/>
    <property type="molecule type" value="Genomic_DNA"/>
</dbReference>
<dbReference type="OrthoDB" id="2333384at2759"/>
<dbReference type="STRING" id="181874.A0A409VH29"/>
<reference evidence="3 4" key="1">
    <citation type="journal article" date="2018" name="Evol. Lett.">
        <title>Horizontal gene cluster transfer increased hallucinogenic mushroom diversity.</title>
        <authorList>
            <person name="Reynolds H.T."/>
            <person name="Vijayakumar V."/>
            <person name="Gluck-Thaler E."/>
            <person name="Korotkin H.B."/>
            <person name="Matheny P.B."/>
            <person name="Slot J.C."/>
        </authorList>
    </citation>
    <scope>NUCLEOTIDE SEQUENCE [LARGE SCALE GENOMIC DNA]</scope>
    <source>
        <strain evidence="3 4">2629</strain>
    </source>
</reference>
<evidence type="ECO:0000259" key="2">
    <source>
        <dbReference type="SMART" id="SM01017"/>
    </source>
</evidence>
<dbReference type="GO" id="GO:0005886">
    <property type="term" value="C:plasma membrane"/>
    <property type="evidence" value="ECO:0007669"/>
    <property type="project" value="TreeGrafter"/>
</dbReference>
<feature type="compositionally biased region" description="Low complexity" evidence="1">
    <location>
        <begin position="736"/>
        <end position="759"/>
    </location>
</feature>
<dbReference type="InterPro" id="IPR050357">
    <property type="entry name" value="Arrestin_domain-protein"/>
</dbReference>
<dbReference type="Proteomes" id="UP000284842">
    <property type="component" value="Unassembled WGS sequence"/>
</dbReference>
<feature type="compositionally biased region" description="Basic and acidic residues" evidence="1">
    <location>
        <begin position="955"/>
        <end position="976"/>
    </location>
</feature>
<comment type="caution">
    <text evidence="3">The sequence shown here is derived from an EMBL/GenBank/DDBJ whole genome shotgun (WGS) entry which is preliminary data.</text>
</comment>
<dbReference type="GO" id="GO:0031625">
    <property type="term" value="F:ubiquitin protein ligase binding"/>
    <property type="evidence" value="ECO:0007669"/>
    <property type="project" value="TreeGrafter"/>
</dbReference>
<organism evidence="3 4">
    <name type="scientific">Panaeolus cyanescens</name>
    <dbReference type="NCBI Taxonomy" id="181874"/>
    <lineage>
        <taxon>Eukaryota</taxon>
        <taxon>Fungi</taxon>
        <taxon>Dikarya</taxon>
        <taxon>Basidiomycota</taxon>
        <taxon>Agaricomycotina</taxon>
        <taxon>Agaricomycetes</taxon>
        <taxon>Agaricomycetidae</taxon>
        <taxon>Agaricales</taxon>
        <taxon>Agaricineae</taxon>
        <taxon>Galeropsidaceae</taxon>
        <taxon>Panaeolus</taxon>
    </lineage>
</organism>
<feature type="region of interest" description="Disordered" evidence="1">
    <location>
        <begin position="812"/>
        <end position="901"/>
    </location>
</feature>
<feature type="compositionally biased region" description="Polar residues" evidence="1">
    <location>
        <begin position="26"/>
        <end position="38"/>
    </location>
</feature>
<sequence>MPFANLPTDPPHDNHPLAGEVFEPLPTTSRQSSISTVHPNRLAHSPTSRQASAPLEVLTQLPHGALPGIEREYGPFHTIPSPMPHSTSGGSKPQISIALDQPYIVLNGTGPDVESSRMSGKVVLTLPEATSLRDLTLQFRGKARIPMPASESLINNTASITYVICNHEWHFLETPASTTSAAPTTGKKQHHPVRTLKAGQHVFPFHLDIGGTLPASLTTPVLGGASITYKLRAIAHRPALSLSPNPTYTTPVSIIRGFTPDALEYQQTLEIENTWPGKIMYSVVLPHKAWAGGDELVARLTLSPLSKGVKVLGVVSALWEVTKVWARSGWVEDTKVVVWGRSEIRHGKAVGVPMTGFGTWQGLGIGNVRGDWEGESAAASLGFIVSHLNDEDAQNGHDRAEDDSRAGSDVEDPGYVNNDVITLVKMKIPPTTFGQHGKQPHSRPATPGTTTPPYPLPSTSSAIPSANSSHPSSPLDTPAPHLTPSHSVDPIHTTHRIRWSIFLLNPDGHVSELRCSLPVHILDGRLLEEAKGSSLPVRRVLFSRRQVFGVTGDQNGEGSEMDVDDEFQGDEGPDSQFLEADRQLPSYHAHLRDRVANMFLPEGATMRVNNPWIPSSMPMSPDTEHSSGSGWQSPLPLPNGFGVSGADSMPNSPRHRPMDLIASDIPVSHTPPRVSSSTLLQRENRNPSYGSFPTLSAPTGAISTSSSSNHSIDRHVITGSTPLEYVNSELLLSLNNERSGGSRSQSRPQSRQGSRPGSRWVSRPHSRSGSPERGGEDHSGHGEPGSPGHGHGHGHHGLRHFIKATMRPFTALTSHSHPHSSSHSHTSSSRHSPTESTSSLPAHLPHSTPNSAQAQHFGLGNSHSTSHTHSHPNSLLHHPHTPQHTPSPLAASRSGSHASLAHVASSPSMAVGSVTAPDYLHRALAEVPDYSVAARGFMGGVPPLTSLQGLPSYEEASRHRSRNTETHAVDQTTTERAEDDADSDDGEGVIQMRVRNRATVAS</sequence>
<dbReference type="InterPro" id="IPR011021">
    <property type="entry name" value="Arrestin-like_N"/>
</dbReference>
<evidence type="ECO:0000313" key="3">
    <source>
        <dbReference type="EMBL" id="PPQ65559.1"/>
    </source>
</evidence>
<feature type="region of interest" description="Disordered" evidence="1">
    <location>
        <begin position="736"/>
        <end position="797"/>
    </location>
</feature>
<keyword evidence="4" id="KW-1185">Reference proteome</keyword>
<dbReference type="GO" id="GO:0030674">
    <property type="term" value="F:protein-macromolecule adaptor activity"/>
    <property type="evidence" value="ECO:0007669"/>
    <property type="project" value="TreeGrafter"/>
</dbReference>
<dbReference type="PANTHER" id="PTHR11188">
    <property type="entry name" value="ARRESTIN DOMAIN CONTAINING PROTEIN"/>
    <property type="match status" value="1"/>
</dbReference>
<dbReference type="GO" id="GO:0005829">
    <property type="term" value="C:cytosol"/>
    <property type="evidence" value="ECO:0007669"/>
    <property type="project" value="TreeGrafter"/>
</dbReference>
<feature type="compositionally biased region" description="Acidic residues" evidence="1">
    <location>
        <begin position="977"/>
        <end position="987"/>
    </location>
</feature>
<proteinExistence type="predicted"/>
<feature type="compositionally biased region" description="Low complexity" evidence="1">
    <location>
        <begin position="457"/>
        <end position="474"/>
    </location>
</feature>
<feature type="compositionally biased region" description="Acidic residues" evidence="1">
    <location>
        <begin position="559"/>
        <end position="573"/>
    </location>
</feature>
<dbReference type="PANTHER" id="PTHR11188:SF17">
    <property type="entry name" value="FI21816P1"/>
    <property type="match status" value="1"/>
</dbReference>
<accession>A0A409VH29</accession>
<feature type="compositionally biased region" description="Low complexity" evidence="1">
    <location>
        <begin position="861"/>
        <end position="889"/>
    </location>
</feature>
<feature type="compositionally biased region" description="Polar residues" evidence="1">
    <location>
        <begin position="673"/>
        <end position="697"/>
    </location>
</feature>
<dbReference type="InterPro" id="IPR011022">
    <property type="entry name" value="Arrestin_C-like"/>
</dbReference>
<dbReference type="AlphaFoldDB" id="A0A409VH29"/>
<gene>
    <name evidence="3" type="ORF">CVT24_010822</name>
</gene>